<evidence type="ECO:0000313" key="12">
    <source>
        <dbReference type="Proteomes" id="UP000515159"/>
    </source>
</evidence>
<dbReference type="CDD" id="cd15376">
    <property type="entry name" value="7tmA_P2Y11"/>
    <property type="match status" value="1"/>
</dbReference>
<dbReference type="PRINTS" id="PR01157">
    <property type="entry name" value="P2YPURNOCPTR"/>
</dbReference>
<protein>
    <submittedName>
        <fullName evidence="13">P2Y purinoceptor 11 isoform X1</fullName>
    </submittedName>
</protein>
<keyword evidence="2" id="KW-1003">Cell membrane</keyword>
<keyword evidence="5 9" id="KW-0297">G-protein coupled receptor</keyword>
<reference evidence="13" key="1">
    <citation type="submission" date="2025-08" db="UniProtKB">
        <authorList>
            <consortium name="RefSeq"/>
        </authorList>
    </citation>
    <scope>IDENTIFICATION</scope>
</reference>
<dbReference type="InterPro" id="IPR000276">
    <property type="entry name" value="GPCR_Rhodpsn"/>
</dbReference>
<dbReference type="InterPro" id="IPR027677">
    <property type="entry name" value="P2Y11_rcpt"/>
</dbReference>
<dbReference type="InParanoid" id="A0A6P8PE94"/>
<feature type="domain" description="G-protein coupled receptors family 1 profile" evidence="11">
    <location>
        <begin position="51"/>
        <end position="304"/>
    </location>
</feature>
<keyword evidence="3 9" id="KW-0812">Transmembrane</keyword>
<evidence type="ECO:0000256" key="4">
    <source>
        <dbReference type="ARBA" id="ARBA00022989"/>
    </source>
</evidence>
<keyword evidence="4 10" id="KW-1133">Transmembrane helix</keyword>
<feature type="transmembrane region" description="Helical" evidence="10">
    <location>
        <begin position="240"/>
        <end position="261"/>
    </location>
</feature>
<keyword evidence="8 9" id="KW-0807">Transducer</keyword>
<evidence type="ECO:0000256" key="5">
    <source>
        <dbReference type="ARBA" id="ARBA00023040"/>
    </source>
</evidence>
<name>A0A6P8PE94_GEOSA</name>
<evidence type="ECO:0000256" key="9">
    <source>
        <dbReference type="RuleBase" id="RU000688"/>
    </source>
</evidence>
<dbReference type="GO" id="GO:0030594">
    <property type="term" value="F:neurotransmitter receptor activity"/>
    <property type="evidence" value="ECO:0007669"/>
    <property type="project" value="InterPro"/>
</dbReference>
<dbReference type="FunCoup" id="A0A6P8PE94">
    <property type="interactions" value="696"/>
</dbReference>
<evidence type="ECO:0000256" key="1">
    <source>
        <dbReference type="ARBA" id="ARBA00004651"/>
    </source>
</evidence>
<dbReference type="OrthoDB" id="10261452at2759"/>
<dbReference type="Pfam" id="PF00001">
    <property type="entry name" value="7tm_1"/>
    <property type="match status" value="1"/>
</dbReference>
<evidence type="ECO:0000313" key="13">
    <source>
        <dbReference type="RefSeq" id="XP_033779425.1"/>
    </source>
</evidence>
<feature type="transmembrane region" description="Helical" evidence="10">
    <location>
        <begin position="199"/>
        <end position="220"/>
    </location>
</feature>
<organism evidence="12 13">
    <name type="scientific">Geotrypetes seraphini</name>
    <name type="common">Gaboon caecilian</name>
    <name type="synonym">Caecilia seraphini</name>
    <dbReference type="NCBI Taxonomy" id="260995"/>
    <lineage>
        <taxon>Eukaryota</taxon>
        <taxon>Metazoa</taxon>
        <taxon>Chordata</taxon>
        <taxon>Craniata</taxon>
        <taxon>Vertebrata</taxon>
        <taxon>Euteleostomi</taxon>
        <taxon>Amphibia</taxon>
        <taxon>Gymnophiona</taxon>
        <taxon>Geotrypetes</taxon>
    </lineage>
</organism>
<dbReference type="PROSITE" id="PS50262">
    <property type="entry name" value="G_PROTEIN_RECEP_F1_2"/>
    <property type="match status" value="1"/>
</dbReference>
<comment type="similarity">
    <text evidence="9">Belongs to the G-protein coupled receptor 1 family.</text>
</comment>
<dbReference type="KEGG" id="gsh:117349877"/>
<dbReference type="CTD" id="5032"/>
<feature type="transmembrane region" description="Helical" evidence="10">
    <location>
        <begin position="36"/>
        <end position="60"/>
    </location>
</feature>
<evidence type="ECO:0000256" key="2">
    <source>
        <dbReference type="ARBA" id="ARBA00022475"/>
    </source>
</evidence>
<dbReference type="PROSITE" id="PS00237">
    <property type="entry name" value="G_PROTEIN_RECEP_F1_1"/>
    <property type="match status" value="1"/>
</dbReference>
<feature type="transmembrane region" description="Helical" evidence="10">
    <location>
        <begin position="118"/>
        <end position="141"/>
    </location>
</feature>
<dbReference type="RefSeq" id="XP_033779425.1">
    <property type="nucleotide sequence ID" value="XM_033923534.1"/>
</dbReference>
<comment type="subcellular location">
    <subcellularLocation>
        <location evidence="1">Cell membrane</location>
        <topology evidence="1">Multi-pass membrane protein</topology>
    </subcellularLocation>
</comment>
<feature type="transmembrane region" description="Helical" evidence="10">
    <location>
        <begin position="153"/>
        <end position="172"/>
    </location>
</feature>
<dbReference type="PRINTS" id="PR00237">
    <property type="entry name" value="GPCRRHODOPSN"/>
</dbReference>
<evidence type="ECO:0000256" key="10">
    <source>
        <dbReference type="SAM" id="Phobius"/>
    </source>
</evidence>
<keyword evidence="7 9" id="KW-0675">Receptor</keyword>
<dbReference type="InterPro" id="IPR017452">
    <property type="entry name" value="GPCR_Rhodpsn_7TM"/>
</dbReference>
<evidence type="ECO:0000256" key="8">
    <source>
        <dbReference type="ARBA" id="ARBA00023224"/>
    </source>
</evidence>
<dbReference type="GeneID" id="117349877"/>
<feature type="transmembrane region" description="Helical" evidence="10">
    <location>
        <begin position="72"/>
        <end position="95"/>
    </location>
</feature>
<dbReference type="PANTHER" id="PTHR24231">
    <property type="entry name" value="PURINOCEPTOR-RELATED G-PROTEIN COUPLED RECEPTOR"/>
    <property type="match status" value="1"/>
</dbReference>
<proteinExistence type="inferred from homology"/>
<evidence type="ECO:0000256" key="3">
    <source>
        <dbReference type="ARBA" id="ARBA00022692"/>
    </source>
</evidence>
<dbReference type="GO" id="GO:0019722">
    <property type="term" value="P:calcium-mediated signaling"/>
    <property type="evidence" value="ECO:0007669"/>
    <property type="project" value="TreeGrafter"/>
</dbReference>
<dbReference type="GO" id="GO:0045031">
    <property type="term" value="F:G protein-coupled ATP receptor activity"/>
    <property type="evidence" value="ECO:0007669"/>
    <property type="project" value="InterPro"/>
</dbReference>
<accession>A0A6P8PE94</accession>
<sequence length="331" mass="37751">MFTLRMLVQRGSPKNFSEQERMEKCNTSFAAFQVAFLPSAFGIEFLLAFCGNILALYLFITREKTWHTGIIYSVNLAVSDLLYALSLPLLVIYYYNDKHWFFREGVCKLERFLFNSNLYGSIFFITCMSLNRYLAIVHPMFAHGRIDPRHAKAISVAVWILVAAICAPVFTFSTLESQGNTTECIGTAVDGRLQDYLPYSFFLACFGCGLPFLLTLASYISVVRTVFKNENITGLEKKKVAIMVIVVLALYSVSFVPYHILRNLNLYRRMHKLDYQPCKTWIHSAFQVTKVLVTLNMCVHPLLYTAVADSMRSICSCAQRKKPTRTTNGIM</sequence>
<dbReference type="Proteomes" id="UP000515159">
    <property type="component" value="Chromosome 16"/>
</dbReference>
<dbReference type="SUPFAM" id="SSF81321">
    <property type="entry name" value="Family A G protein-coupled receptor-like"/>
    <property type="match status" value="1"/>
</dbReference>
<dbReference type="AlphaFoldDB" id="A0A6P8PE94"/>
<evidence type="ECO:0000256" key="6">
    <source>
        <dbReference type="ARBA" id="ARBA00023136"/>
    </source>
</evidence>
<keyword evidence="6 10" id="KW-0472">Membrane</keyword>
<evidence type="ECO:0000256" key="7">
    <source>
        <dbReference type="ARBA" id="ARBA00023170"/>
    </source>
</evidence>
<gene>
    <name evidence="13" type="primary">P2RY11</name>
</gene>
<dbReference type="Gene3D" id="1.20.1070.10">
    <property type="entry name" value="Rhodopsin 7-helix transmembrane proteins"/>
    <property type="match status" value="1"/>
</dbReference>
<keyword evidence="12" id="KW-1185">Reference proteome</keyword>
<evidence type="ECO:0000259" key="11">
    <source>
        <dbReference type="PROSITE" id="PS50262"/>
    </source>
</evidence>
<dbReference type="PANTHER" id="PTHR24231:SF46">
    <property type="entry name" value="P2Y PURINOCEPTOR 11"/>
    <property type="match status" value="1"/>
</dbReference>
<dbReference type="GO" id="GO:0023041">
    <property type="term" value="P:neuronal signal transduction"/>
    <property type="evidence" value="ECO:0007669"/>
    <property type="project" value="InterPro"/>
</dbReference>
<dbReference type="GO" id="GO:0005886">
    <property type="term" value="C:plasma membrane"/>
    <property type="evidence" value="ECO:0007669"/>
    <property type="project" value="UniProtKB-SubCell"/>
</dbReference>